<proteinExistence type="predicted"/>
<keyword evidence="4" id="KW-1133">Transmembrane helix</keyword>
<evidence type="ECO:0000259" key="5">
    <source>
        <dbReference type="PROSITE" id="PS50835"/>
    </source>
</evidence>
<evidence type="ECO:0000256" key="1">
    <source>
        <dbReference type="ARBA" id="ARBA00022859"/>
    </source>
</evidence>
<dbReference type="GO" id="GO:0019814">
    <property type="term" value="C:immunoglobulin complex"/>
    <property type="evidence" value="ECO:0007669"/>
    <property type="project" value="UniProtKB-KW"/>
</dbReference>
<dbReference type="InterPro" id="IPR036179">
    <property type="entry name" value="Ig-like_dom_sf"/>
</dbReference>
<sequence length="252" mass="29439">VLSQITLTQSSPVIKNQGESLQLKCSITGFDIYNHYMQWLMKKPGVLSQITLTQSSPIIKNQGESLQLKCSITGFDIYNHYMDWLMKKPGYPLKCWCTIVSPRRFTASKDSSNFYLQMNDLKVEDTAVYYCTSAITHTMMEKNHDKREEKKTLLVCLFMLDIFLMITLTQSSLVRKKRGESVQLKCSITGFDIIHHYMNWLMKRPWKPLEWLVYYRTPKYSGYFPGIQGNFTASKDSSNFYLQMNDLKMEDT</sequence>
<keyword evidence="3" id="KW-1280">Immunoglobulin</keyword>
<feature type="non-terminal residue" evidence="6">
    <location>
        <position position="252"/>
    </location>
</feature>
<dbReference type="InterPro" id="IPR013106">
    <property type="entry name" value="Ig_V-set"/>
</dbReference>
<dbReference type="Pfam" id="PF07686">
    <property type="entry name" value="V-set"/>
    <property type="match status" value="2"/>
</dbReference>
<keyword evidence="7" id="KW-1185">Reference proteome</keyword>
<keyword evidence="1" id="KW-0391">Immunity</keyword>
<organism evidence="6 7">
    <name type="scientific">Ophiophagus hannah</name>
    <name type="common">King cobra</name>
    <name type="synonym">Naja hannah</name>
    <dbReference type="NCBI Taxonomy" id="8665"/>
    <lineage>
        <taxon>Eukaryota</taxon>
        <taxon>Metazoa</taxon>
        <taxon>Chordata</taxon>
        <taxon>Craniata</taxon>
        <taxon>Vertebrata</taxon>
        <taxon>Euteleostomi</taxon>
        <taxon>Lepidosauria</taxon>
        <taxon>Squamata</taxon>
        <taxon>Bifurcata</taxon>
        <taxon>Unidentata</taxon>
        <taxon>Episquamata</taxon>
        <taxon>Toxicofera</taxon>
        <taxon>Serpentes</taxon>
        <taxon>Colubroidea</taxon>
        <taxon>Elapidae</taxon>
        <taxon>Elapinae</taxon>
        <taxon>Ophiophagus</taxon>
    </lineage>
</organism>
<accession>V8NBQ0</accession>
<gene>
    <name evidence="6" type="ORF">L345_15209</name>
</gene>
<evidence type="ECO:0000256" key="3">
    <source>
        <dbReference type="ARBA" id="ARBA00043265"/>
    </source>
</evidence>
<evidence type="ECO:0000313" key="7">
    <source>
        <dbReference type="Proteomes" id="UP000018936"/>
    </source>
</evidence>
<dbReference type="PROSITE" id="PS50835">
    <property type="entry name" value="IG_LIKE"/>
    <property type="match status" value="1"/>
</dbReference>
<dbReference type="InterPro" id="IPR013783">
    <property type="entry name" value="Ig-like_fold"/>
</dbReference>
<keyword evidence="4" id="KW-0812">Transmembrane</keyword>
<evidence type="ECO:0000256" key="2">
    <source>
        <dbReference type="ARBA" id="ARBA00023130"/>
    </source>
</evidence>
<evidence type="ECO:0000256" key="4">
    <source>
        <dbReference type="SAM" id="Phobius"/>
    </source>
</evidence>
<dbReference type="SMART" id="SM00409">
    <property type="entry name" value="IG"/>
    <property type="match status" value="1"/>
</dbReference>
<dbReference type="PANTHER" id="PTHR23266">
    <property type="entry name" value="IMMUNOGLOBULIN HEAVY CHAIN"/>
    <property type="match status" value="1"/>
</dbReference>
<dbReference type="EMBL" id="AZIM01005930">
    <property type="protein sequence ID" value="ETE59063.1"/>
    <property type="molecule type" value="Genomic_DNA"/>
</dbReference>
<protein>
    <recommendedName>
        <fullName evidence="5">Ig-like domain-containing protein</fullName>
    </recommendedName>
</protein>
<dbReference type="SUPFAM" id="SSF48726">
    <property type="entry name" value="Immunoglobulin"/>
    <property type="match status" value="3"/>
</dbReference>
<dbReference type="AlphaFoldDB" id="V8NBQ0"/>
<keyword evidence="2" id="KW-1064">Adaptive immunity</keyword>
<reference evidence="6 7" key="1">
    <citation type="journal article" date="2013" name="Proc. Natl. Acad. Sci. U.S.A.">
        <title>The king cobra genome reveals dynamic gene evolution and adaptation in the snake venom system.</title>
        <authorList>
            <person name="Vonk F.J."/>
            <person name="Casewell N.R."/>
            <person name="Henkel C.V."/>
            <person name="Heimberg A.M."/>
            <person name="Jansen H.J."/>
            <person name="McCleary R.J."/>
            <person name="Kerkkamp H.M."/>
            <person name="Vos R.A."/>
            <person name="Guerreiro I."/>
            <person name="Calvete J.J."/>
            <person name="Wuster W."/>
            <person name="Woods A.E."/>
            <person name="Logan J.M."/>
            <person name="Harrison R.A."/>
            <person name="Castoe T.A."/>
            <person name="de Koning A.P."/>
            <person name="Pollock D.D."/>
            <person name="Yandell M."/>
            <person name="Calderon D."/>
            <person name="Renjifo C."/>
            <person name="Currier R.B."/>
            <person name="Salgado D."/>
            <person name="Pla D."/>
            <person name="Sanz L."/>
            <person name="Hyder A.S."/>
            <person name="Ribeiro J.M."/>
            <person name="Arntzen J.W."/>
            <person name="van den Thillart G.E."/>
            <person name="Boetzer M."/>
            <person name="Pirovano W."/>
            <person name="Dirks R.P."/>
            <person name="Spaink H.P."/>
            <person name="Duboule D."/>
            <person name="McGlinn E."/>
            <person name="Kini R.M."/>
            <person name="Richardson M.K."/>
        </authorList>
    </citation>
    <scope>NUCLEOTIDE SEQUENCE</scope>
    <source>
        <tissue evidence="6">Blood</tissue>
    </source>
</reference>
<dbReference type="Proteomes" id="UP000018936">
    <property type="component" value="Unassembled WGS sequence"/>
</dbReference>
<name>V8NBQ0_OPHHA</name>
<dbReference type="GO" id="GO:0002250">
    <property type="term" value="P:adaptive immune response"/>
    <property type="evidence" value="ECO:0007669"/>
    <property type="project" value="UniProtKB-KW"/>
</dbReference>
<dbReference type="InterPro" id="IPR003599">
    <property type="entry name" value="Ig_sub"/>
</dbReference>
<dbReference type="GO" id="GO:0005576">
    <property type="term" value="C:extracellular region"/>
    <property type="evidence" value="ECO:0007669"/>
    <property type="project" value="UniProtKB-ARBA"/>
</dbReference>
<feature type="non-terminal residue" evidence="6">
    <location>
        <position position="1"/>
    </location>
</feature>
<comment type="caution">
    <text evidence="6">The sequence shown here is derived from an EMBL/GenBank/DDBJ whole genome shotgun (WGS) entry which is preliminary data.</text>
</comment>
<dbReference type="OrthoDB" id="9905174at2759"/>
<keyword evidence="4" id="KW-0472">Membrane</keyword>
<evidence type="ECO:0000313" key="6">
    <source>
        <dbReference type="EMBL" id="ETE59063.1"/>
    </source>
</evidence>
<dbReference type="InterPro" id="IPR007110">
    <property type="entry name" value="Ig-like_dom"/>
</dbReference>
<feature type="transmembrane region" description="Helical" evidence="4">
    <location>
        <begin position="152"/>
        <end position="173"/>
    </location>
</feature>
<dbReference type="SMART" id="SM00406">
    <property type="entry name" value="IGv"/>
    <property type="match status" value="2"/>
</dbReference>
<dbReference type="Gene3D" id="2.60.40.10">
    <property type="entry name" value="Immunoglobulins"/>
    <property type="match status" value="3"/>
</dbReference>
<dbReference type="InterPro" id="IPR050199">
    <property type="entry name" value="IgHV"/>
</dbReference>
<feature type="domain" description="Ig-like" evidence="5">
    <location>
        <begin position="44"/>
        <end position="132"/>
    </location>
</feature>